<name>A0AAE3NTW9_9RHOB</name>
<feature type="transmembrane region" description="Helical" evidence="3">
    <location>
        <begin position="179"/>
        <end position="199"/>
    </location>
</feature>
<dbReference type="AlphaFoldDB" id="A0AAE3NTW9"/>
<reference evidence="4" key="1">
    <citation type="submission" date="2023-03" db="EMBL/GenBank/DDBJ databases">
        <title>Multiphase analysis and comparison of six strains from genera Psychromarinibacter, Lutimaribacter, and Maritimibacter, including a novel species: Psychromarinibacter sediminicola sp. nov.</title>
        <authorList>
            <person name="Wang Y.-H."/>
            <person name="Ye M.-Q."/>
            <person name="Du Z.-J."/>
        </authorList>
    </citation>
    <scope>NUCLEOTIDE SEQUENCE</scope>
    <source>
        <strain evidence="4">C21-152</strain>
    </source>
</reference>
<dbReference type="InterPro" id="IPR048254">
    <property type="entry name" value="CDP_ALCOHOL_P_TRANSF_CS"/>
</dbReference>
<keyword evidence="1 2" id="KW-0808">Transferase</keyword>
<keyword evidence="5" id="KW-1185">Reference proteome</keyword>
<dbReference type="InterPro" id="IPR000462">
    <property type="entry name" value="CDP-OH_P_trans"/>
</dbReference>
<comment type="similarity">
    <text evidence="2">Belongs to the CDP-alcohol phosphatidyltransferase class-I family.</text>
</comment>
<feature type="transmembrane region" description="Helical" evidence="3">
    <location>
        <begin position="78"/>
        <end position="96"/>
    </location>
</feature>
<proteinExistence type="inferred from homology"/>
<gene>
    <name evidence="4" type="ORF">P1J78_14550</name>
</gene>
<organism evidence="4 5">
    <name type="scientific">Psychromarinibacter sediminicola</name>
    <dbReference type="NCBI Taxonomy" id="3033385"/>
    <lineage>
        <taxon>Bacteria</taxon>
        <taxon>Pseudomonadati</taxon>
        <taxon>Pseudomonadota</taxon>
        <taxon>Alphaproteobacteria</taxon>
        <taxon>Rhodobacterales</taxon>
        <taxon>Paracoccaceae</taxon>
        <taxon>Psychromarinibacter</taxon>
    </lineage>
</organism>
<keyword evidence="3" id="KW-1133">Transmembrane helix</keyword>
<comment type="caution">
    <text evidence="4">The sequence shown here is derived from an EMBL/GenBank/DDBJ whole genome shotgun (WGS) entry which is preliminary data.</text>
</comment>
<dbReference type="Gene3D" id="1.20.120.1760">
    <property type="match status" value="1"/>
</dbReference>
<accession>A0AAE3NTW9</accession>
<dbReference type="RefSeq" id="WP_275568097.1">
    <property type="nucleotide sequence ID" value="NZ_JARGYC010000038.1"/>
</dbReference>
<evidence type="ECO:0000256" key="1">
    <source>
        <dbReference type="ARBA" id="ARBA00022679"/>
    </source>
</evidence>
<feature type="transmembrane region" description="Helical" evidence="3">
    <location>
        <begin position="54"/>
        <end position="72"/>
    </location>
</feature>
<evidence type="ECO:0000313" key="5">
    <source>
        <dbReference type="Proteomes" id="UP001220964"/>
    </source>
</evidence>
<sequence>MAERHHPTLAEIADDLRGGRLRQELRGSWAIAVLYRAPSLPLVWLCARAGLAPMAVTLLGMALALALPALAWALPLPAAPWVVALGGALFQVLDCVDGTLARVTGRSSTRGADMDFFVDMLQWVTLYLAIGLLADRVLGGGWGWTALAGGAASGRLLARMVRDRVEQRMPAPAAPPAPLAPGDWPVVIVAGVSGLLPFLALTGSWLGVSVAALGVYALLDIVDALRPVMRGA</sequence>
<evidence type="ECO:0000313" key="4">
    <source>
        <dbReference type="EMBL" id="MDF0601961.1"/>
    </source>
</evidence>
<protein>
    <submittedName>
        <fullName evidence="4">CDP-alcohol phosphatidyltransferase family protein</fullName>
    </submittedName>
</protein>
<dbReference type="Proteomes" id="UP001220964">
    <property type="component" value="Unassembled WGS sequence"/>
</dbReference>
<dbReference type="Pfam" id="PF01066">
    <property type="entry name" value="CDP-OH_P_transf"/>
    <property type="match status" value="1"/>
</dbReference>
<dbReference type="PROSITE" id="PS00379">
    <property type="entry name" value="CDP_ALCOHOL_P_TRANSF"/>
    <property type="match status" value="1"/>
</dbReference>
<evidence type="ECO:0000256" key="3">
    <source>
        <dbReference type="SAM" id="Phobius"/>
    </source>
</evidence>
<dbReference type="GO" id="GO:0016780">
    <property type="term" value="F:phosphotransferase activity, for other substituted phosphate groups"/>
    <property type="evidence" value="ECO:0007669"/>
    <property type="project" value="InterPro"/>
</dbReference>
<dbReference type="GO" id="GO:0008654">
    <property type="term" value="P:phospholipid biosynthetic process"/>
    <property type="evidence" value="ECO:0007669"/>
    <property type="project" value="InterPro"/>
</dbReference>
<dbReference type="GO" id="GO:0016020">
    <property type="term" value="C:membrane"/>
    <property type="evidence" value="ECO:0007669"/>
    <property type="project" value="InterPro"/>
</dbReference>
<dbReference type="InterPro" id="IPR043130">
    <property type="entry name" value="CDP-OH_PTrfase_TM_dom"/>
</dbReference>
<keyword evidence="3" id="KW-0472">Membrane</keyword>
<dbReference type="EMBL" id="JARGYC010000038">
    <property type="protein sequence ID" value="MDF0601961.1"/>
    <property type="molecule type" value="Genomic_DNA"/>
</dbReference>
<keyword evidence="3" id="KW-0812">Transmembrane</keyword>
<evidence type="ECO:0000256" key="2">
    <source>
        <dbReference type="RuleBase" id="RU003750"/>
    </source>
</evidence>